<gene>
    <name evidence="2" type="ORF">M5K25_023407</name>
</gene>
<dbReference type="Proteomes" id="UP001552299">
    <property type="component" value="Unassembled WGS sequence"/>
</dbReference>
<evidence type="ECO:0000256" key="1">
    <source>
        <dbReference type="SAM" id="MobiDB-lite"/>
    </source>
</evidence>
<feature type="compositionally biased region" description="Low complexity" evidence="1">
    <location>
        <begin position="118"/>
        <end position="131"/>
    </location>
</feature>
<evidence type="ECO:0000313" key="3">
    <source>
        <dbReference type="Proteomes" id="UP001552299"/>
    </source>
</evidence>
<feature type="region of interest" description="Disordered" evidence="1">
    <location>
        <begin position="106"/>
        <end position="156"/>
    </location>
</feature>
<reference evidence="2 3" key="1">
    <citation type="journal article" date="2024" name="Plant Biotechnol. J.">
        <title>Dendrobium thyrsiflorum genome and its molecular insights into genes involved in important horticultural traits.</title>
        <authorList>
            <person name="Chen B."/>
            <person name="Wang J.Y."/>
            <person name="Zheng P.J."/>
            <person name="Li K.L."/>
            <person name="Liang Y.M."/>
            <person name="Chen X.F."/>
            <person name="Zhang C."/>
            <person name="Zhao X."/>
            <person name="He X."/>
            <person name="Zhang G.Q."/>
            <person name="Liu Z.J."/>
            <person name="Xu Q."/>
        </authorList>
    </citation>
    <scope>NUCLEOTIDE SEQUENCE [LARGE SCALE GENOMIC DNA]</scope>
    <source>
        <strain evidence="2">GZMU011</strain>
    </source>
</reference>
<dbReference type="AlphaFoldDB" id="A0ABD0U846"/>
<feature type="compositionally biased region" description="Acidic residues" evidence="1">
    <location>
        <begin position="138"/>
        <end position="147"/>
    </location>
</feature>
<dbReference type="EMBL" id="JANQDX010000017">
    <property type="protein sequence ID" value="KAL0908895.1"/>
    <property type="molecule type" value="Genomic_DNA"/>
</dbReference>
<sequence length="195" mass="20953">MKSKSDLLLNELGNRKGSIIATPTEPATRFASPTSHPKKYLHRFPSYRFGSLVVGGKKGIGRRRRSNEVAEEIFGLMLNAMENGAGIGGSGFVRRIACFDAAEMEERKWTDPSPSPPVETTVASSTSTSSSIGKDSDEVGSQEDEGEGVVQSAYKGPLLGTESLEESLPVSKPNQLPLRQLLKFDKGILDGPVLS</sequence>
<protein>
    <submittedName>
        <fullName evidence="2">Uncharacterized protein</fullName>
    </submittedName>
</protein>
<comment type="caution">
    <text evidence="2">The sequence shown here is derived from an EMBL/GenBank/DDBJ whole genome shotgun (WGS) entry which is preliminary data.</text>
</comment>
<accession>A0ABD0U846</accession>
<name>A0ABD0U846_DENTH</name>
<proteinExistence type="predicted"/>
<evidence type="ECO:0000313" key="2">
    <source>
        <dbReference type="EMBL" id="KAL0908895.1"/>
    </source>
</evidence>
<organism evidence="2 3">
    <name type="scientific">Dendrobium thyrsiflorum</name>
    <name type="common">Pinecone-like raceme dendrobium</name>
    <name type="synonym">Orchid</name>
    <dbReference type="NCBI Taxonomy" id="117978"/>
    <lineage>
        <taxon>Eukaryota</taxon>
        <taxon>Viridiplantae</taxon>
        <taxon>Streptophyta</taxon>
        <taxon>Embryophyta</taxon>
        <taxon>Tracheophyta</taxon>
        <taxon>Spermatophyta</taxon>
        <taxon>Magnoliopsida</taxon>
        <taxon>Liliopsida</taxon>
        <taxon>Asparagales</taxon>
        <taxon>Orchidaceae</taxon>
        <taxon>Epidendroideae</taxon>
        <taxon>Malaxideae</taxon>
        <taxon>Dendrobiinae</taxon>
        <taxon>Dendrobium</taxon>
    </lineage>
</organism>
<keyword evidence="3" id="KW-1185">Reference proteome</keyword>